<dbReference type="EC" id="3.4.11.5" evidence="4 11"/>
<evidence type="ECO:0000256" key="7">
    <source>
        <dbReference type="ARBA" id="ARBA00022490"/>
    </source>
</evidence>
<keyword evidence="8 11" id="KW-0645">Protease</keyword>
<dbReference type="GO" id="GO:0006508">
    <property type="term" value="P:proteolysis"/>
    <property type="evidence" value="ECO:0007669"/>
    <property type="project" value="UniProtKB-KW"/>
</dbReference>
<dbReference type="PANTHER" id="PTHR43722">
    <property type="entry name" value="PROLINE IMINOPEPTIDASE"/>
    <property type="match status" value="1"/>
</dbReference>
<protein>
    <recommendedName>
        <fullName evidence="5 11">Proline iminopeptidase</fullName>
        <shortName evidence="11">PIP</shortName>
        <ecNumber evidence="4 11">3.4.11.5</ecNumber>
    </recommendedName>
    <alternativeName>
        <fullName evidence="10 11">Prolyl aminopeptidase</fullName>
    </alternativeName>
</protein>
<comment type="similarity">
    <text evidence="3 11 13">Belongs to the peptidase S33 family.</text>
</comment>
<evidence type="ECO:0000256" key="4">
    <source>
        <dbReference type="ARBA" id="ARBA00012568"/>
    </source>
</evidence>
<evidence type="ECO:0000259" key="14">
    <source>
        <dbReference type="Pfam" id="PF00561"/>
    </source>
</evidence>
<keyword evidence="6 11" id="KW-0031">Aminopeptidase</keyword>
<dbReference type="EMBL" id="AAOW01000025">
    <property type="protein sequence ID" value="EAR60024.1"/>
    <property type="molecule type" value="Genomic_DNA"/>
</dbReference>
<keyword evidence="7 11" id="KW-0963">Cytoplasm</keyword>
<evidence type="ECO:0000256" key="6">
    <source>
        <dbReference type="ARBA" id="ARBA00022438"/>
    </source>
</evidence>
<evidence type="ECO:0000256" key="3">
    <source>
        <dbReference type="ARBA" id="ARBA00010088"/>
    </source>
</evidence>
<evidence type="ECO:0000256" key="8">
    <source>
        <dbReference type="ARBA" id="ARBA00022670"/>
    </source>
</evidence>
<feature type="active site" description="Proton donor" evidence="12">
    <location>
        <position position="304"/>
    </location>
</feature>
<evidence type="ECO:0000256" key="1">
    <source>
        <dbReference type="ARBA" id="ARBA00001585"/>
    </source>
</evidence>
<reference evidence="15 16" key="1">
    <citation type="submission" date="2006-02" db="EMBL/GenBank/DDBJ databases">
        <authorList>
            <person name="Pinhassi J."/>
            <person name="Pedros-Alio C."/>
            <person name="Ferriera S."/>
            <person name="Johnson J."/>
            <person name="Kravitz S."/>
            <person name="Halpern A."/>
            <person name="Remington K."/>
            <person name="Beeson K."/>
            <person name="Tran B."/>
            <person name="Rogers Y.-H."/>
            <person name="Friedman R."/>
            <person name="Venter J.C."/>
        </authorList>
    </citation>
    <scope>NUCLEOTIDE SEQUENCE [LARGE SCALE GENOMIC DNA]</scope>
    <source>
        <strain evidence="15 16">MED92</strain>
    </source>
</reference>
<dbReference type="Pfam" id="PF00561">
    <property type="entry name" value="Abhydrolase_1"/>
    <property type="match status" value="1"/>
</dbReference>
<dbReference type="Proteomes" id="UP000002171">
    <property type="component" value="Unassembled WGS sequence"/>
</dbReference>
<evidence type="ECO:0000256" key="2">
    <source>
        <dbReference type="ARBA" id="ARBA00004496"/>
    </source>
</evidence>
<feature type="domain" description="AB hydrolase-1" evidence="14">
    <location>
        <begin position="47"/>
        <end position="309"/>
    </location>
</feature>
<dbReference type="AlphaFoldDB" id="A0A7U8C404"/>
<dbReference type="SUPFAM" id="SSF53474">
    <property type="entry name" value="alpha/beta-Hydrolases"/>
    <property type="match status" value="1"/>
</dbReference>
<dbReference type="NCBIfam" id="TIGR01249">
    <property type="entry name" value="pro_imino_pep_1"/>
    <property type="match status" value="1"/>
</dbReference>
<gene>
    <name evidence="15" type="ORF">MED92_00640</name>
</gene>
<dbReference type="PRINTS" id="PR00111">
    <property type="entry name" value="ABHYDROLASE"/>
</dbReference>
<evidence type="ECO:0000313" key="15">
    <source>
        <dbReference type="EMBL" id="EAR60024.1"/>
    </source>
</evidence>
<keyword evidence="16" id="KW-1185">Reference proteome</keyword>
<evidence type="ECO:0000256" key="10">
    <source>
        <dbReference type="ARBA" id="ARBA00029605"/>
    </source>
</evidence>
<evidence type="ECO:0000313" key="16">
    <source>
        <dbReference type="Proteomes" id="UP000002171"/>
    </source>
</evidence>
<evidence type="ECO:0000256" key="13">
    <source>
        <dbReference type="RuleBase" id="RU003421"/>
    </source>
</evidence>
<accession>A0A7U8C404</accession>
<proteinExistence type="inferred from homology"/>
<dbReference type="GO" id="GO:0004177">
    <property type="term" value="F:aminopeptidase activity"/>
    <property type="evidence" value="ECO:0007669"/>
    <property type="project" value="UniProtKB-UniRule"/>
</dbReference>
<dbReference type="PIRSF" id="PIRSF006431">
    <property type="entry name" value="Pept_S33"/>
    <property type="match status" value="1"/>
</dbReference>
<comment type="subcellular location">
    <subcellularLocation>
        <location evidence="2 11">Cytoplasm</location>
    </subcellularLocation>
</comment>
<dbReference type="InterPro" id="IPR005944">
    <property type="entry name" value="Pro_iminopeptidase"/>
</dbReference>
<evidence type="ECO:0000256" key="12">
    <source>
        <dbReference type="PIRSR" id="PIRSR006431-1"/>
    </source>
</evidence>
<feature type="active site" description="Nucleophile" evidence="12">
    <location>
        <position position="121"/>
    </location>
</feature>
<dbReference type="InterPro" id="IPR000073">
    <property type="entry name" value="AB_hydrolase_1"/>
</dbReference>
<dbReference type="PANTHER" id="PTHR43722:SF1">
    <property type="entry name" value="PROLINE IMINOPEPTIDASE"/>
    <property type="match status" value="1"/>
</dbReference>
<dbReference type="GO" id="GO:0005737">
    <property type="term" value="C:cytoplasm"/>
    <property type="evidence" value="ECO:0007669"/>
    <property type="project" value="UniProtKB-SubCell"/>
</dbReference>
<sequence>MDIHSLASGETMRAPYPEIHPYLQFHLPVSEQHSLYVEESGNAQGIPVLFIHGGPGGGCAPSHRSFFDPEKYRIILFDQRGCGKSTPHSSLTENTSQDLIEDIEKIRTHLGIDKWLLFGGSWGSTLSLLYAQAYPDNVSGLILRGIFLCRDQDIQWFYQRGASAIFPDYWKEYEQVIPETERADMLSAYYKRLTSDNEIARMSAAKAWSIWEGRCSTLDPNNDIVDHFADPHFALAMARIEAHFFINKAFLEPDQILQNCDKISHIKTTIVHGRYDMVCPVEQALALYEALPESELHIVRDAGHSAFEKGITDNLIRATDNFALSLA</sequence>
<keyword evidence="9 11" id="KW-0378">Hydrolase</keyword>
<dbReference type="Gene3D" id="3.40.50.1820">
    <property type="entry name" value="alpha/beta hydrolase"/>
    <property type="match status" value="1"/>
</dbReference>
<evidence type="ECO:0000256" key="11">
    <source>
        <dbReference type="PIRNR" id="PIRNR006431"/>
    </source>
</evidence>
<comment type="catalytic activity">
    <reaction evidence="1 11 13">
        <text>Release of N-terminal proline from a peptide.</text>
        <dbReference type="EC" id="3.4.11.5"/>
    </reaction>
</comment>
<evidence type="ECO:0000256" key="9">
    <source>
        <dbReference type="ARBA" id="ARBA00022801"/>
    </source>
</evidence>
<dbReference type="PRINTS" id="PR00793">
    <property type="entry name" value="PROAMNOPTASE"/>
</dbReference>
<feature type="active site" evidence="12">
    <location>
        <position position="276"/>
    </location>
</feature>
<dbReference type="InterPro" id="IPR029058">
    <property type="entry name" value="AB_hydrolase_fold"/>
</dbReference>
<organism evidence="15 16">
    <name type="scientific">Neptuniibacter caesariensis</name>
    <dbReference type="NCBI Taxonomy" id="207954"/>
    <lineage>
        <taxon>Bacteria</taxon>
        <taxon>Pseudomonadati</taxon>
        <taxon>Pseudomonadota</taxon>
        <taxon>Gammaproteobacteria</taxon>
        <taxon>Oceanospirillales</taxon>
        <taxon>Oceanospirillaceae</taxon>
        <taxon>Neptuniibacter</taxon>
    </lineage>
</organism>
<evidence type="ECO:0000256" key="5">
    <source>
        <dbReference type="ARBA" id="ARBA00021843"/>
    </source>
</evidence>
<dbReference type="InterPro" id="IPR002410">
    <property type="entry name" value="Peptidase_S33"/>
</dbReference>
<comment type="caution">
    <text evidence="15">The sequence shown here is derived from an EMBL/GenBank/DDBJ whole genome shotgun (WGS) entry which is preliminary data.</text>
</comment>
<name>A0A7U8C404_NEPCE</name>